<evidence type="ECO:0000313" key="5">
    <source>
        <dbReference type="Proteomes" id="UP001595908"/>
    </source>
</evidence>
<sequence length="708" mass="72452">MRRTKIIGMGLIPVLMCGAIGASVTAALVLTAPAASASDRAWGPPTALTSTSSANTSPGVKVTPDGTAVTVWTRGTADGPQELWGATRPAEATSWGAPVRIASAQHYVRDVHLVTEADGSVTVGWGHARTDDSGPYSTSRLTAGAAAWTAPAPFTPAAYVYDLVLVSGPGGRLTAVWNGEPAPGGDQQEDGLYASDLAAPGGTWSEAVPISSGYSYALKAAAADDGAVTVAWQADLDGPELVRVASRAAGSADWSAPEALKTGDDLLELDVRVAAGGASLVSWWGAGLTRSLVYRPAGSTTWGGTEDLPADTHRGTTSPPQLEPDGRVTALWSSDSTLLRTATRALDGTWSQPRTVAGAEVFKLWGPAMGLDGSLTAMWTTLDGELWAVVRSDGAWGPAVHVGQVNLHAQGSVATGADGRAVAVWNKQLGLTEDYHSIEQVWTTATGATKPAAPPAHRDHVGDDGFPDLYARGTNGSLLVYQGNAAGRVSVTADGGTWPTTSTLIPFGDLNGDGANDTLVTDATGSLHRYSPPRGTVVTPQSPSLRVNSGWSGFDGLTYSGDFTSDGLPDLVARETATGDLHLFAGTSGGVLTPAGRIGTSWNGLTIVGAGDLNGDKHADLVARTANGDLYRYNGTGRSTISSGTKIGSGWGGMADFVGIGDLTGDGKDDILGRTSTGDLYRYAGNGAGGIGSGVKIGTGWKNFAGIR</sequence>
<keyword evidence="1 3" id="KW-0732">Signal</keyword>
<evidence type="ECO:0000256" key="2">
    <source>
        <dbReference type="SAM" id="MobiDB-lite"/>
    </source>
</evidence>
<evidence type="ECO:0000256" key="3">
    <source>
        <dbReference type="SAM" id="SignalP"/>
    </source>
</evidence>
<dbReference type="Gene3D" id="2.115.10.10">
    <property type="entry name" value="Tachylectin 2"/>
    <property type="match status" value="1"/>
</dbReference>
<dbReference type="PANTHER" id="PTHR44103">
    <property type="entry name" value="PROPROTEIN CONVERTASE P"/>
    <property type="match status" value="1"/>
</dbReference>
<dbReference type="PANTHER" id="PTHR44103:SF1">
    <property type="entry name" value="PROPROTEIN CONVERTASE P"/>
    <property type="match status" value="1"/>
</dbReference>
<feature type="signal peptide" evidence="3">
    <location>
        <begin position="1"/>
        <end position="37"/>
    </location>
</feature>
<dbReference type="Proteomes" id="UP001595908">
    <property type="component" value="Unassembled WGS sequence"/>
</dbReference>
<feature type="chain" id="PRO_5045888766" evidence="3">
    <location>
        <begin position="38"/>
        <end position="708"/>
    </location>
</feature>
<feature type="compositionally biased region" description="Low complexity" evidence="2">
    <location>
        <begin position="44"/>
        <end position="58"/>
    </location>
</feature>
<gene>
    <name evidence="4" type="ORF">ACFPL4_08025</name>
</gene>
<comment type="caution">
    <text evidence="4">The sequence shown here is derived from an EMBL/GenBank/DDBJ whole genome shotgun (WGS) entry which is preliminary data.</text>
</comment>
<dbReference type="InterPro" id="IPR013517">
    <property type="entry name" value="FG-GAP"/>
</dbReference>
<reference evidence="5" key="1">
    <citation type="journal article" date="2019" name="Int. J. Syst. Evol. Microbiol.">
        <title>The Global Catalogue of Microorganisms (GCM) 10K type strain sequencing project: providing services to taxonomists for standard genome sequencing and annotation.</title>
        <authorList>
            <consortium name="The Broad Institute Genomics Platform"/>
            <consortium name="The Broad Institute Genome Sequencing Center for Infectious Disease"/>
            <person name="Wu L."/>
            <person name="Ma J."/>
        </authorList>
    </citation>
    <scope>NUCLEOTIDE SEQUENCE [LARGE SCALE GENOMIC DNA]</scope>
    <source>
        <strain evidence="5">ICMP 257</strain>
    </source>
</reference>
<feature type="region of interest" description="Disordered" evidence="2">
    <location>
        <begin position="38"/>
        <end position="65"/>
    </location>
</feature>
<keyword evidence="5" id="KW-1185">Reference proteome</keyword>
<name>A0ABV9V500_STRAZ</name>
<evidence type="ECO:0000313" key="4">
    <source>
        <dbReference type="EMBL" id="MFC4978313.1"/>
    </source>
</evidence>
<evidence type="ECO:0000256" key="1">
    <source>
        <dbReference type="ARBA" id="ARBA00022729"/>
    </source>
</evidence>
<organism evidence="4 5">
    <name type="scientific">Streptomyces atroolivaceus</name>
    <dbReference type="NCBI Taxonomy" id="66869"/>
    <lineage>
        <taxon>Bacteria</taxon>
        <taxon>Bacillati</taxon>
        <taxon>Actinomycetota</taxon>
        <taxon>Actinomycetes</taxon>
        <taxon>Kitasatosporales</taxon>
        <taxon>Streptomycetaceae</taxon>
        <taxon>Streptomyces</taxon>
    </lineage>
</organism>
<dbReference type="InterPro" id="IPR028994">
    <property type="entry name" value="Integrin_alpha_N"/>
</dbReference>
<dbReference type="RefSeq" id="WP_106972797.1">
    <property type="nucleotide sequence ID" value="NZ_JBHSJE010000002.1"/>
</dbReference>
<protein>
    <submittedName>
        <fullName evidence="4">FG-GAP repeat domain-containing protein</fullName>
    </submittedName>
</protein>
<dbReference type="EMBL" id="JBHSJE010000002">
    <property type="protein sequence ID" value="MFC4978313.1"/>
    <property type="molecule type" value="Genomic_DNA"/>
</dbReference>
<dbReference type="Pfam" id="PF13517">
    <property type="entry name" value="FG-GAP_3"/>
    <property type="match status" value="1"/>
</dbReference>
<proteinExistence type="predicted"/>
<feature type="region of interest" description="Disordered" evidence="2">
    <location>
        <begin position="303"/>
        <end position="324"/>
    </location>
</feature>
<accession>A0ABV9V500</accession>
<dbReference type="GeneID" id="31235455"/>
<dbReference type="SUPFAM" id="SSF69318">
    <property type="entry name" value="Integrin alpha N-terminal domain"/>
    <property type="match status" value="1"/>
</dbReference>